<dbReference type="GO" id="GO:0072354">
    <property type="term" value="F:histone H3T3 kinase activity"/>
    <property type="evidence" value="ECO:0007669"/>
    <property type="project" value="TreeGrafter"/>
</dbReference>
<evidence type="ECO:0000256" key="7">
    <source>
        <dbReference type="ARBA" id="ARBA00047899"/>
    </source>
</evidence>
<protein>
    <recommendedName>
        <fullName evidence="1">non-specific serine/threonine protein kinase</fullName>
        <ecNumber evidence="1">2.7.11.1</ecNumber>
    </recommendedName>
</protein>
<feature type="compositionally biased region" description="Basic and acidic residues" evidence="9">
    <location>
        <begin position="242"/>
        <end position="251"/>
    </location>
</feature>
<dbReference type="Proteomes" id="UP000006352">
    <property type="component" value="Unassembled WGS sequence"/>
</dbReference>
<keyword evidence="5" id="KW-0418">Kinase</keyword>
<keyword evidence="6" id="KW-0067">ATP-binding</keyword>
<sequence>MLSTRTKQVYAYGRRAHRIVNASDEREQVKKSDTAKNGPEQVSSVSPSRPVNRRKKHAFSALSDSPGISRKLASPFGKRLRKSPKVAKVAGVAVSMPARHPLSAVSVNVPGSPAAAPPARKKKKQTVGKSTPLKPSSPFIDVDIVVLDARGHRLSQERRVSRSDIQVNKVTEATRKIVENSRSARPPSVLTISPDTDDKSLLPKPSKLGRSRARPIVISSDESDSDQADTTPVGKLRSLDASLKERPERPTRSQQAGSKCQPIALIPSDSPQPIPKPPRSREPAAPIPRIRENTQLPPPAPTFIPWTSELDYAHLRKPIAPYPVADHSKRRQLTPIRRRPGRVPGFPAPPSPPSPTTPTDFDLSIDFSKLAISPATLEAVDDFDTYASPPPPHLRPLLEECSQTTPHEFSAFIEMFPFDAIVRAEDDAELARFEKIGEASYSEVFGIGNVVLKIIPLRNETKNSAENDMDSPAPSDAKDVLKEIIVTRAAGEMCVGFIQLLRTYIVRGRYPSLLLDLWDEYNKKKGSESIRPDTFNVSQVYAIIVLPNGGPDLEAYTFQNASKTGWRQACSLFWQVTRTLAEAEDLVCFEHRDLHWGQILVKNLPIATQPARRPSSKKLPMDHIIHGVEATIIDLGLARMDTGDGNGLTTYWTPFDDEIFEGEGDYQFDIYRLMKTHNNNSWEGYCPLTNVMWLHYLSLKFLHSKRLRPPAASRKSVAASNPSTFTERECYECLREVEAILGQRVAACKPPVERKGRRKTQASAKATLSLGPKNAGDVLRMAVDRQWVR</sequence>
<dbReference type="OrthoDB" id="5327538at2759"/>
<evidence type="ECO:0000256" key="1">
    <source>
        <dbReference type="ARBA" id="ARBA00012513"/>
    </source>
</evidence>
<evidence type="ECO:0000313" key="11">
    <source>
        <dbReference type="EMBL" id="CCM00662.1"/>
    </source>
</evidence>
<keyword evidence="3" id="KW-0808">Transferase</keyword>
<proteinExistence type="predicted"/>
<gene>
    <name evidence="11" type="ORF">FIBRA_02701</name>
</gene>
<feature type="domain" description="Serine/threonine-protein kinase haspin C-terminal" evidence="10">
    <location>
        <begin position="657"/>
        <end position="735"/>
    </location>
</feature>
<dbReference type="EMBL" id="HE796998">
    <property type="protein sequence ID" value="CCM00662.1"/>
    <property type="molecule type" value="Genomic_DNA"/>
</dbReference>
<dbReference type="GO" id="GO:0005634">
    <property type="term" value="C:nucleus"/>
    <property type="evidence" value="ECO:0007669"/>
    <property type="project" value="TreeGrafter"/>
</dbReference>
<dbReference type="EC" id="2.7.11.1" evidence="1"/>
<evidence type="ECO:0000256" key="2">
    <source>
        <dbReference type="ARBA" id="ARBA00022527"/>
    </source>
</evidence>
<keyword evidence="4" id="KW-0547">Nucleotide-binding</keyword>
<dbReference type="GeneID" id="24095573"/>
<dbReference type="InParanoid" id="J4HVC5"/>
<dbReference type="InterPro" id="IPR011009">
    <property type="entry name" value="Kinase-like_dom_sf"/>
</dbReference>
<dbReference type="STRING" id="599839.J4HVC5"/>
<evidence type="ECO:0000256" key="9">
    <source>
        <dbReference type="SAM" id="MobiDB-lite"/>
    </source>
</evidence>
<dbReference type="GO" id="GO:0035556">
    <property type="term" value="P:intracellular signal transduction"/>
    <property type="evidence" value="ECO:0007669"/>
    <property type="project" value="TreeGrafter"/>
</dbReference>
<dbReference type="GO" id="GO:0005737">
    <property type="term" value="C:cytoplasm"/>
    <property type="evidence" value="ECO:0007669"/>
    <property type="project" value="TreeGrafter"/>
</dbReference>
<feature type="compositionally biased region" description="Basic residues" evidence="9">
    <location>
        <begin position="328"/>
        <end position="341"/>
    </location>
</feature>
<dbReference type="Gene3D" id="1.10.510.10">
    <property type="entry name" value="Transferase(Phosphotransferase) domain 1"/>
    <property type="match status" value="1"/>
</dbReference>
<keyword evidence="2" id="KW-0723">Serine/threonine-protein kinase</keyword>
<comment type="catalytic activity">
    <reaction evidence="7">
        <text>L-threonyl-[protein] + ATP = O-phospho-L-threonyl-[protein] + ADP + H(+)</text>
        <dbReference type="Rhea" id="RHEA:46608"/>
        <dbReference type="Rhea" id="RHEA-COMP:11060"/>
        <dbReference type="Rhea" id="RHEA-COMP:11605"/>
        <dbReference type="ChEBI" id="CHEBI:15378"/>
        <dbReference type="ChEBI" id="CHEBI:30013"/>
        <dbReference type="ChEBI" id="CHEBI:30616"/>
        <dbReference type="ChEBI" id="CHEBI:61977"/>
        <dbReference type="ChEBI" id="CHEBI:456216"/>
        <dbReference type="EC" id="2.7.11.1"/>
    </reaction>
</comment>
<evidence type="ECO:0000313" key="12">
    <source>
        <dbReference type="Proteomes" id="UP000006352"/>
    </source>
</evidence>
<organism evidence="11 12">
    <name type="scientific">Fibroporia radiculosa</name>
    <dbReference type="NCBI Taxonomy" id="599839"/>
    <lineage>
        <taxon>Eukaryota</taxon>
        <taxon>Fungi</taxon>
        <taxon>Dikarya</taxon>
        <taxon>Basidiomycota</taxon>
        <taxon>Agaricomycotina</taxon>
        <taxon>Agaricomycetes</taxon>
        <taxon>Polyporales</taxon>
        <taxon>Fibroporiaceae</taxon>
        <taxon>Fibroporia</taxon>
    </lineage>
</organism>
<dbReference type="GO" id="GO:0000278">
    <property type="term" value="P:mitotic cell cycle"/>
    <property type="evidence" value="ECO:0007669"/>
    <property type="project" value="TreeGrafter"/>
</dbReference>
<evidence type="ECO:0000259" key="10">
    <source>
        <dbReference type="SMART" id="SM01331"/>
    </source>
</evidence>
<feature type="region of interest" description="Disordered" evidence="9">
    <location>
        <begin position="108"/>
        <end position="134"/>
    </location>
</feature>
<feature type="region of interest" description="Disordered" evidence="9">
    <location>
        <begin position="177"/>
        <end position="299"/>
    </location>
</feature>
<dbReference type="HOGENOM" id="CLU_015501_0_0_1"/>
<feature type="region of interest" description="Disordered" evidence="9">
    <location>
        <begin position="328"/>
        <end position="358"/>
    </location>
</feature>
<dbReference type="InterPro" id="IPR024604">
    <property type="entry name" value="GSG2_C"/>
</dbReference>
<dbReference type="SMART" id="SM01331">
    <property type="entry name" value="DUF3635"/>
    <property type="match status" value="1"/>
</dbReference>
<feature type="region of interest" description="Disordered" evidence="9">
    <location>
        <begin position="21"/>
        <end position="70"/>
    </location>
</feature>
<keyword evidence="12" id="KW-1185">Reference proteome</keyword>
<evidence type="ECO:0000256" key="8">
    <source>
        <dbReference type="ARBA" id="ARBA00048679"/>
    </source>
</evidence>
<feature type="compositionally biased region" description="Pro residues" evidence="9">
    <location>
        <begin position="346"/>
        <end position="356"/>
    </location>
</feature>
<accession>J4HVC5</accession>
<evidence type="ECO:0000256" key="6">
    <source>
        <dbReference type="ARBA" id="ARBA00022840"/>
    </source>
</evidence>
<evidence type="ECO:0000256" key="5">
    <source>
        <dbReference type="ARBA" id="ARBA00022777"/>
    </source>
</evidence>
<evidence type="ECO:0000256" key="3">
    <source>
        <dbReference type="ARBA" id="ARBA00022679"/>
    </source>
</evidence>
<dbReference type="SUPFAM" id="SSF56112">
    <property type="entry name" value="Protein kinase-like (PK-like)"/>
    <property type="match status" value="1"/>
</dbReference>
<feature type="compositionally biased region" description="Basic and acidic residues" evidence="9">
    <location>
        <begin position="23"/>
        <end position="34"/>
    </location>
</feature>
<dbReference type="Pfam" id="PF12330">
    <property type="entry name" value="Haspin_kinase"/>
    <property type="match status" value="1"/>
</dbReference>
<dbReference type="PANTHER" id="PTHR24419">
    <property type="entry name" value="INTERLEUKIN-1 RECEPTOR-ASSOCIATED KINASE"/>
    <property type="match status" value="1"/>
</dbReference>
<comment type="catalytic activity">
    <reaction evidence="8">
        <text>L-seryl-[protein] + ATP = O-phospho-L-seryl-[protein] + ADP + H(+)</text>
        <dbReference type="Rhea" id="RHEA:17989"/>
        <dbReference type="Rhea" id="RHEA-COMP:9863"/>
        <dbReference type="Rhea" id="RHEA-COMP:11604"/>
        <dbReference type="ChEBI" id="CHEBI:15378"/>
        <dbReference type="ChEBI" id="CHEBI:29999"/>
        <dbReference type="ChEBI" id="CHEBI:30616"/>
        <dbReference type="ChEBI" id="CHEBI:83421"/>
        <dbReference type="ChEBI" id="CHEBI:456216"/>
        <dbReference type="EC" id="2.7.11.1"/>
    </reaction>
</comment>
<dbReference type="AlphaFoldDB" id="J4HVC5"/>
<dbReference type="Gene3D" id="3.30.200.20">
    <property type="entry name" value="Phosphorylase Kinase, domain 1"/>
    <property type="match status" value="1"/>
</dbReference>
<name>J4HVC5_9APHY</name>
<feature type="compositionally biased region" description="Low complexity" evidence="9">
    <location>
        <begin position="108"/>
        <end position="118"/>
    </location>
</feature>
<dbReference type="RefSeq" id="XP_012179945.1">
    <property type="nucleotide sequence ID" value="XM_012324555.1"/>
</dbReference>
<dbReference type="GO" id="GO:0005524">
    <property type="term" value="F:ATP binding"/>
    <property type="evidence" value="ECO:0007669"/>
    <property type="project" value="UniProtKB-KW"/>
</dbReference>
<reference evidence="11 12" key="1">
    <citation type="journal article" date="2012" name="Appl. Environ. Microbiol.">
        <title>Short-read sequencing for genomic analysis of the brown rot fungus Fibroporia radiculosa.</title>
        <authorList>
            <person name="Tang J.D."/>
            <person name="Perkins A.D."/>
            <person name="Sonstegard T.S."/>
            <person name="Schroeder S.G."/>
            <person name="Burgess S.C."/>
            <person name="Diehl S.V."/>
        </authorList>
    </citation>
    <scope>NUCLEOTIDE SEQUENCE [LARGE SCALE GENOMIC DNA]</scope>
    <source>
        <strain evidence="11 12">TFFH 294</strain>
    </source>
</reference>
<evidence type="ECO:0000256" key="4">
    <source>
        <dbReference type="ARBA" id="ARBA00022741"/>
    </source>
</evidence>
<dbReference type="PANTHER" id="PTHR24419:SF18">
    <property type="entry name" value="SERINE_THREONINE-PROTEIN KINASE HASPIN"/>
    <property type="match status" value="1"/>
</dbReference>